<dbReference type="Gene3D" id="3.40.50.2300">
    <property type="match status" value="1"/>
</dbReference>
<evidence type="ECO:0000256" key="7">
    <source>
        <dbReference type="SAM" id="MobiDB-lite"/>
    </source>
</evidence>
<evidence type="ECO:0000256" key="6">
    <source>
        <dbReference type="PROSITE-ProRule" id="PRU00169"/>
    </source>
</evidence>
<dbReference type="Gene3D" id="1.10.287.130">
    <property type="match status" value="1"/>
</dbReference>
<evidence type="ECO:0000256" key="1">
    <source>
        <dbReference type="ARBA" id="ARBA00000085"/>
    </source>
</evidence>
<comment type="catalytic activity">
    <reaction evidence="1">
        <text>ATP + protein L-histidine = ADP + protein N-phospho-L-histidine.</text>
        <dbReference type="EC" id="2.7.13.3"/>
    </reaction>
</comment>
<dbReference type="CDD" id="cd00082">
    <property type="entry name" value="HisKA"/>
    <property type="match status" value="1"/>
</dbReference>
<feature type="region of interest" description="Disordered" evidence="7">
    <location>
        <begin position="1521"/>
        <end position="1540"/>
    </location>
</feature>
<proteinExistence type="predicted"/>
<dbReference type="Gene3D" id="3.30.565.10">
    <property type="entry name" value="Histidine kinase-like ATPase, C-terminal domain"/>
    <property type="match status" value="1"/>
</dbReference>
<feature type="compositionally biased region" description="Low complexity" evidence="7">
    <location>
        <begin position="751"/>
        <end position="762"/>
    </location>
</feature>
<evidence type="ECO:0000259" key="8">
    <source>
        <dbReference type="PROSITE" id="PS50109"/>
    </source>
</evidence>
<dbReference type="Pfam" id="PF00072">
    <property type="entry name" value="Response_reg"/>
    <property type="match status" value="1"/>
</dbReference>
<dbReference type="InterPro" id="IPR004358">
    <property type="entry name" value="Sig_transdc_His_kin-like_C"/>
</dbReference>
<feature type="region of interest" description="Disordered" evidence="7">
    <location>
        <begin position="1808"/>
        <end position="1839"/>
    </location>
</feature>
<dbReference type="SUPFAM" id="SSF47384">
    <property type="entry name" value="Homodimeric domain of signal transducing histidine kinase"/>
    <property type="match status" value="1"/>
</dbReference>
<evidence type="ECO:0000256" key="3">
    <source>
        <dbReference type="ARBA" id="ARBA00022553"/>
    </source>
</evidence>
<feature type="modified residue" description="4-aspartylphosphate" evidence="6">
    <location>
        <position position="1985"/>
    </location>
</feature>
<keyword evidence="3 6" id="KW-0597">Phosphoprotein</keyword>
<dbReference type="EC" id="2.7.13.3" evidence="2"/>
<dbReference type="GO" id="GO:0000155">
    <property type="term" value="F:phosphorelay sensor kinase activity"/>
    <property type="evidence" value="ECO:0007669"/>
    <property type="project" value="InterPro"/>
</dbReference>
<reference evidence="10 11" key="1">
    <citation type="journal article" date="2016" name="Mol. Biol. Evol.">
        <title>Genome-Wide Survey of Gut Fungi (Harpellales) Reveals the First Horizontally Transferred Ubiquitin Gene from a Mosquito Host.</title>
        <authorList>
            <person name="Wang Y."/>
            <person name="White M.M."/>
            <person name="Kvist S."/>
            <person name="Moncalvo J.M."/>
        </authorList>
    </citation>
    <scope>NUCLEOTIDE SEQUENCE [LARGE SCALE GENOMIC DNA]</scope>
    <source>
        <strain evidence="10 11">ALG-7-W6</strain>
    </source>
</reference>
<evidence type="ECO:0000313" key="10">
    <source>
        <dbReference type="EMBL" id="OLY84356.1"/>
    </source>
</evidence>
<dbReference type="InterPro" id="IPR036097">
    <property type="entry name" value="HisK_dim/P_sf"/>
</dbReference>
<accession>A0A1R0H5G7</accession>
<dbReference type="EMBL" id="LSSL01000531">
    <property type="protein sequence ID" value="OLY84356.1"/>
    <property type="molecule type" value="Genomic_DNA"/>
</dbReference>
<protein>
    <recommendedName>
        <fullName evidence="2">histidine kinase</fullName>
        <ecNumber evidence="2">2.7.13.3</ecNumber>
    </recommendedName>
</protein>
<dbReference type="GO" id="GO:0005886">
    <property type="term" value="C:plasma membrane"/>
    <property type="evidence" value="ECO:0007669"/>
    <property type="project" value="TreeGrafter"/>
</dbReference>
<feature type="compositionally biased region" description="Low complexity" evidence="7">
    <location>
        <begin position="1531"/>
        <end position="1540"/>
    </location>
</feature>
<dbReference type="SUPFAM" id="SSF55874">
    <property type="entry name" value="ATPase domain of HSP90 chaperone/DNA topoisomerase II/histidine kinase"/>
    <property type="match status" value="1"/>
</dbReference>
<dbReference type="InterPro" id="IPR036890">
    <property type="entry name" value="HATPase_C_sf"/>
</dbReference>
<keyword evidence="5 10" id="KW-0418">Kinase</keyword>
<feature type="region of interest" description="Disordered" evidence="7">
    <location>
        <begin position="746"/>
        <end position="782"/>
    </location>
</feature>
<dbReference type="PANTHER" id="PTHR43047">
    <property type="entry name" value="TWO-COMPONENT HISTIDINE PROTEIN KINASE"/>
    <property type="match status" value="1"/>
</dbReference>
<dbReference type="InterPro" id="IPR011006">
    <property type="entry name" value="CheY-like_superfamily"/>
</dbReference>
<dbReference type="SMART" id="SM00388">
    <property type="entry name" value="HisKA"/>
    <property type="match status" value="1"/>
</dbReference>
<dbReference type="STRING" id="133383.A0A1R0H5G7"/>
<dbReference type="FunFam" id="3.30.565.10:FF:000010">
    <property type="entry name" value="Sensor histidine kinase RcsC"/>
    <property type="match status" value="1"/>
</dbReference>
<comment type="caution">
    <text evidence="10">The sequence shown here is derived from an EMBL/GenBank/DDBJ whole genome shotgun (WGS) entry which is preliminary data.</text>
</comment>
<dbReference type="OrthoDB" id="60033at2759"/>
<name>A0A1R0H5G7_9FUNG</name>
<dbReference type="InterPro" id="IPR001789">
    <property type="entry name" value="Sig_transdc_resp-reg_receiver"/>
</dbReference>
<dbReference type="InterPro" id="IPR003661">
    <property type="entry name" value="HisK_dim/P_dom"/>
</dbReference>
<dbReference type="PROSITE" id="PS50110">
    <property type="entry name" value="RESPONSE_REGULATORY"/>
    <property type="match status" value="1"/>
</dbReference>
<feature type="compositionally biased region" description="Polar residues" evidence="7">
    <location>
        <begin position="1684"/>
        <end position="1706"/>
    </location>
</feature>
<dbReference type="InterPro" id="IPR003594">
    <property type="entry name" value="HATPase_dom"/>
</dbReference>
<feature type="domain" description="Response regulatory" evidence="9">
    <location>
        <begin position="1935"/>
        <end position="2148"/>
    </location>
</feature>
<evidence type="ECO:0000256" key="5">
    <source>
        <dbReference type="ARBA" id="ARBA00022777"/>
    </source>
</evidence>
<sequence length="2165" mass="246340">MKVSVKQMQLVSQLSHELRTPISAIIGWNELLMEDGQLNSNQRKNMGHIHYASVHLLDLLNTILDVSKLGANKMQLQISHFNLHQLVYTVAQMLVGSTIESNIELLVDYPRNVPQEFYGDPGRIRQIIINLLSNSIKFTSSGGEVKIVVRCLASTPRKSFIEIRVEDTGCGIPIELHSLLFREFVQVGGNESKNSKLGTGLGLYLVKNLTTMMEGKVWVKSMPNVGSVFGVRLPLPIKQDTLGAYDKISPASLINHDLPNRSSEVNLSDLGEYGDELDPEIPLFSNTLPIFKNNSSSSFKVLKNSFFNDNIKENLSGFRENSISEKDFQKIPFFSHHDINNRNGVSSPVNALAQNLNFQINQDTLTFLNSTHFIILGSSLRFTHFLANLCKNSWGSKNVNVIDLKEPSSKSDNPEFHLSSSKIHEKSNIVSPNEIISDIDTIPTFLIELTDSLEFIEWDTNSKKTGLTKAIHKEISKNINILETDFESYYDFSPALFSISEWLIEAAEIVIQSKHNKQPFFRKTNRDSFDCNHLPFDSKLEFCKDANFLEFERKRSRSALNFISQRSTEIFLSSVNKIKKHRSFENIQKRRGIKVATSNIQINKLEDNKNNKLGLQTSGIDSHYSVSSKPELYSVSDSYDLFDANLANHPTGIKKGLLVIFYGHKQIKLSMIPPLISYYYSIVLISKPITEPTLLNDLEPAIKKLSDVQSIFYQFSKKNEIPIKITPENFSLQNSQLFSSLDVRNPSDDFSSSSPQNTNSKSIYQDKFHSSGGISTHKSKIPSKEHSNFLNNIDLDSSSKSSSLHDYSNYKSYTSKSGEFSREPSYLLIKKHPQINEITNKKDVQNYSFNKSPESSSNYPDQISLGEFINSESTISKSANLNRYLTSHFIKKDFFGSTETISQLRENLQTQSEVEISSEKNFLLSEAEDSNRKEVGSLVPIHCLRKPFHDIARLNFEAFGSSDNSITSNSSHELHKYEIKPKRASLKLKNMFYSNQKTPGIDLKTPTISSPHQHVKELVKSSKLKRFSVNFSNIFESSNIDTPRIESKSGMAPCNSQVALKRVLSFDSYFRASQFNRSVVKPPKLQVQKKLKKCNSRSEIQTSSYHVEPPEKIEHLTEFSPSTTSILHKKIDPHNFFNHSRYVPSNIKISDTLLNSNSFQATPSLNRTLAKSTKDLYDYIYQDKSSPKNHTSGSYKSLKSKLNSKFRNSSPSHLTPKKSKSKYLHFDLPNFNIEKNFPESEKIFSNFNIHTNSKTENCIETSSYNGEDLVCRFVYSDELIGLDSCYSDYELFNNNKNPSLQAKTDIRNLSYTLSSPPNSKNDGVIGDFSQFSTSIKASNSHNQLHPNFYHDSKLLYKKNQKLSYEFFKDGVYLISDLVPTRNGLEIFNVRTKKSSSNPFLNKVSFNSQYLFEYLEKYTNLIENMESPILNNLGYFFDLKTLVFANRGSVLIDTPDPIFKKNNEKSTSFGNNLISDHHSFALYMSELLSKIALKYRFRTEKIPINKPFNSLPMYPDKILKFPNTPNHKSKKSNNSDNNVYSNIYPNGKSELRSLENDFRHWSAPTLLVSNVELDISCNFNKLDIESKSISSSHHIHNQINPKDSFYRSKMVTLNQKNSSGVIPSKATSSRIHLKSPLERKLPEKSISHEFFESKKPIFPLKNTQNSINDFNPIINFKNLGDCPSDTRSNSPNLPDSSVSTNKKTHDTSSLWFNPQTSHYHNKNFESDIGLECLKNPNFNDISVIDNTKTKMLNKGKSSDLEYFEINAFKETIGHRKNSFSPKQKFSNSNLFKNKNSLLDSTGPNNLFNHQGLEFSESPSKFHSNSNSKPCVSPKKSNDYSINSSKHQINTDLERSSIIDHFGNKHIYPDSKNKNGYISTFPSKTSIYSSLLNSNSSPRKSNSSRNSYKHIFKENESLTMSNTESGTDAYVKRKSLRILVADDSSPNRMLLVGQLKKLGIKDVDSAADGVVACNLFEPGKYYLIFMDIQMPQVDGYQATKYIRQVERDQLNISDINCAIYADSKHNYPNDTDHFAKNNNGKKYIYSKNLSLIENLNNPKLDKNNFLVNTRDFSNNFDKISDSLSHWNRSKIRSDRDRTQFTRSIILALSADTSVKDMFNNNSNESIMGFDSVYSKPMSLKDLYSAVSFWLPWYEFPKEIVKKYGGGD</sequence>
<dbReference type="Proteomes" id="UP000187455">
    <property type="component" value="Unassembled WGS sequence"/>
</dbReference>
<dbReference type="PROSITE" id="PS50109">
    <property type="entry name" value="HIS_KIN"/>
    <property type="match status" value="1"/>
</dbReference>
<keyword evidence="11" id="KW-1185">Reference proteome</keyword>
<dbReference type="SMART" id="SM00387">
    <property type="entry name" value="HATPase_c"/>
    <property type="match status" value="1"/>
</dbReference>
<keyword evidence="4" id="KW-0808">Transferase</keyword>
<evidence type="ECO:0000256" key="4">
    <source>
        <dbReference type="ARBA" id="ARBA00022679"/>
    </source>
</evidence>
<evidence type="ECO:0000259" key="9">
    <source>
        <dbReference type="PROSITE" id="PS50110"/>
    </source>
</evidence>
<feature type="compositionally biased region" description="Polar residues" evidence="7">
    <location>
        <begin position="1815"/>
        <end position="1828"/>
    </location>
</feature>
<gene>
    <name evidence="10" type="ORF">AYI68_g1481</name>
</gene>
<dbReference type="CDD" id="cd17546">
    <property type="entry name" value="REC_hyHK_CKI1_RcsC-like"/>
    <property type="match status" value="1"/>
</dbReference>
<dbReference type="SMART" id="SM00448">
    <property type="entry name" value="REC"/>
    <property type="match status" value="1"/>
</dbReference>
<dbReference type="Pfam" id="PF02518">
    <property type="entry name" value="HATPase_c"/>
    <property type="match status" value="1"/>
</dbReference>
<dbReference type="PRINTS" id="PR00344">
    <property type="entry name" value="BCTRLSENSOR"/>
</dbReference>
<dbReference type="SUPFAM" id="SSF52172">
    <property type="entry name" value="CheY-like"/>
    <property type="match status" value="1"/>
</dbReference>
<dbReference type="Pfam" id="PF00512">
    <property type="entry name" value="HisKA"/>
    <property type="match status" value="1"/>
</dbReference>
<feature type="domain" description="Histidine kinase" evidence="8">
    <location>
        <begin position="13"/>
        <end position="237"/>
    </location>
</feature>
<evidence type="ECO:0000313" key="11">
    <source>
        <dbReference type="Proteomes" id="UP000187455"/>
    </source>
</evidence>
<organism evidence="10 11">
    <name type="scientific">Smittium mucronatum</name>
    <dbReference type="NCBI Taxonomy" id="133383"/>
    <lineage>
        <taxon>Eukaryota</taxon>
        <taxon>Fungi</taxon>
        <taxon>Fungi incertae sedis</taxon>
        <taxon>Zoopagomycota</taxon>
        <taxon>Kickxellomycotina</taxon>
        <taxon>Harpellomycetes</taxon>
        <taxon>Harpellales</taxon>
        <taxon>Legeriomycetaceae</taxon>
        <taxon>Smittium</taxon>
    </lineage>
</organism>
<dbReference type="InterPro" id="IPR005467">
    <property type="entry name" value="His_kinase_dom"/>
</dbReference>
<evidence type="ECO:0000256" key="2">
    <source>
        <dbReference type="ARBA" id="ARBA00012438"/>
    </source>
</evidence>
<dbReference type="GO" id="GO:0009927">
    <property type="term" value="F:histidine phosphotransfer kinase activity"/>
    <property type="evidence" value="ECO:0007669"/>
    <property type="project" value="TreeGrafter"/>
</dbReference>
<feature type="region of interest" description="Disordered" evidence="7">
    <location>
        <begin position="1683"/>
        <end position="1706"/>
    </location>
</feature>
<dbReference type="CDD" id="cd16922">
    <property type="entry name" value="HATPase_EvgS-ArcB-TorS-like"/>
    <property type="match status" value="1"/>
</dbReference>